<proteinExistence type="predicted"/>
<dbReference type="AlphaFoldDB" id="A0A160T2W3"/>
<protein>
    <submittedName>
        <fullName evidence="1">Uncharacterized protein</fullName>
    </submittedName>
</protein>
<evidence type="ECO:0000313" key="1">
    <source>
        <dbReference type="EMBL" id="CUS04296.2"/>
    </source>
</evidence>
<organism evidence="1 2">
    <name type="scientific">Candidatus Promineifilum breve</name>
    <dbReference type="NCBI Taxonomy" id="1806508"/>
    <lineage>
        <taxon>Bacteria</taxon>
        <taxon>Bacillati</taxon>
        <taxon>Chloroflexota</taxon>
        <taxon>Ardenticatenia</taxon>
        <taxon>Candidatus Promineifilales</taxon>
        <taxon>Candidatus Promineifilaceae</taxon>
        <taxon>Candidatus Promineifilum</taxon>
    </lineage>
</organism>
<dbReference type="KEGG" id="pbf:CFX0092_A2418"/>
<reference evidence="1" key="1">
    <citation type="submission" date="2016-01" db="EMBL/GenBank/DDBJ databases">
        <authorList>
            <person name="Mcilroy J.S."/>
            <person name="Karst M S."/>
            <person name="Albertsen M."/>
        </authorList>
    </citation>
    <scope>NUCLEOTIDE SEQUENCE</scope>
    <source>
        <strain evidence="1">Cfx-K</strain>
    </source>
</reference>
<keyword evidence="2" id="KW-1185">Reference proteome</keyword>
<dbReference type="Proteomes" id="UP000215027">
    <property type="component" value="Chromosome I"/>
</dbReference>
<gene>
    <name evidence="1" type="ORF">CFX0092_A2418</name>
</gene>
<dbReference type="EMBL" id="LN890655">
    <property type="protein sequence ID" value="CUS04296.2"/>
    <property type="molecule type" value="Genomic_DNA"/>
</dbReference>
<accession>A0A160T2W3</accession>
<evidence type="ECO:0000313" key="2">
    <source>
        <dbReference type="Proteomes" id="UP000215027"/>
    </source>
</evidence>
<sequence>MQQWTAEAEGFALGGFSTLYRVEGCAAVQNSGVTEFLIKFQYPLSGRRLCSTKERPPGAGGDTVSVPSIGSKAVQLSSSPSENGRSEVSVPSIGSKAVQQSVLNQEKEARQSFSTLYRVEGCAASGKPTPILLPSRFSTLYRVEGCAAHIHLLSDCPFCAFQYPLSGRRLCSRSGGCLAGC</sequence>
<name>A0A160T2W3_9CHLR</name>